<evidence type="ECO:0000256" key="5">
    <source>
        <dbReference type="ARBA" id="ARBA00023002"/>
    </source>
</evidence>
<dbReference type="Gene3D" id="3.40.50.720">
    <property type="entry name" value="NAD(P)-binding Rossmann-like Domain"/>
    <property type="match status" value="1"/>
</dbReference>
<dbReference type="PANTHER" id="PTHR42940:SF8">
    <property type="entry name" value="VACUOLAR PROTEIN SORTING-ASSOCIATED PROTEIN 11"/>
    <property type="match status" value="1"/>
</dbReference>
<dbReference type="GeneID" id="37011786"/>
<keyword evidence="5" id="KW-0560">Oxidoreductase</keyword>
<dbReference type="STRING" id="1684307.A0A316TW87"/>
<evidence type="ECO:0000256" key="3">
    <source>
        <dbReference type="ARBA" id="ARBA00022723"/>
    </source>
</evidence>
<evidence type="ECO:0000313" key="8">
    <source>
        <dbReference type="EMBL" id="PWN17772.1"/>
    </source>
</evidence>
<feature type="domain" description="Alcohol dehydrogenase-like N-terminal" evidence="7">
    <location>
        <begin position="11"/>
        <end position="138"/>
    </location>
</feature>
<accession>A0A316TW87</accession>
<protein>
    <submittedName>
        <fullName evidence="8">GroES-like protein</fullName>
    </submittedName>
</protein>
<name>A0A316TW87_9BASI</name>
<gene>
    <name evidence="8" type="ORF">BCV69DRAFT_243077</name>
</gene>
<dbReference type="Pfam" id="PF08240">
    <property type="entry name" value="ADH_N"/>
    <property type="match status" value="1"/>
</dbReference>
<evidence type="ECO:0000313" key="9">
    <source>
        <dbReference type="Proteomes" id="UP000245942"/>
    </source>
</evidence>
<dbReference type="EMBL" id="KZ819340">
    <property type="protein sequence ID" value="PWN17772.1"/>
    <property type="molecule type" value="Genomic_DNA"/>
</dbReference>
<dbReference type="SUPFAM" id="SSF51735">
    <property type="entry name" value="NAD(P)-binding Rossmann-fold domains"/>
    <property type="match status" value="1"/>
</dbReference>
<sequence>DIPIPSSSSLKPHEVLIKVAVAGYCHTEKMTAVGDFKAMLKGRDLPLVPSHEPTGVVVALGSEAASEKSSPATGGKGPLQVGDRVGSLAFKDFCGECPDCKSGRPKYCDASEAVGLSVDGGFAEYCVVDYRSSVKLPDSLDFASAAPLMCAGATMASAIKGCNLQAGQHLTIIGAGALGHIGCSLAKAQGLKVSMIDSREPPLELCRKLKWAPDYTFNAKDISDPSDGEQIAKVLEAIGGSAPDATIVATDVIPAFTLGIWLTKKHGQLQVVGQPSDPIQIPFFPLIFRDLRVTGSLLADQVTLKELVDLVAEKGIEVRTIEYGLQEVPKLLSDYAKPGHAGKLVV</sequence>
<feature type="non-terminal residue" evidence="8">
    <location>
        <position position="346"/>
    </location>
</feature>
<evidence type="ECO:0000256" key="4">
    <source>
        <dbReference type="ARBA" id="ARBA00022833"/>
    </source>
</evidence>
<dbReference type="RefSeq" id="XP_025344932.1">
    <property type="nucleotide sequence ID" value="XM_025490052.1"/>
</dbReference>
<organism evidence="8 9">
    <name type="scientific">Pseudomicrostroma glucosiphilum</name>
    <dbReference type="NCBI Taxonomy" id="1684307"/>
    <lineage>
        <taxon>Eukaryota</taxon>
        <taxon>Fungi</taxon>
        <taxon>Dikarya</taxon>
        <taxon>Basidiomycota</taxon>
        <taxon>Ustilaginomycotina</taxon>
        <taxon>Exobasidiomycetes</taxon>
        <taxon>Microstromatales</taxon>
        <taxon>Microstromatales incertae sedis</taxon>
        <taxon>Pseudomicrostroma</taxon>
    </lineage>
</organism>
<comment type="similarity">
    <text evidence="2">Belongs to the zinc-containing alcohol dehydrogenase family.</text>
</comment>
<dbReference type="PANTHER" id="PTHR42940">
    <property type="entry name" value="ALCOHOL DEHYDROGENASE 1-RELATED"/>
    <property type="match status" value="1"/>
</dbReference>
<dbReference type="InterPro" id="IPR013149">
    <property type="entry name" value="ADH-like_C"/>
</dbReference>
<reference evidence="8 9" key="1">
    <citation type="journal article" date="2018" name="Mol. Biol. Evol.">
        <title>Broad Genomic Sampling Reveals a Smut Pathogenic Ancestry of the Fungal Clade Ustilaginomycotina.</title>
        <authorList>
            <person name="Kijpornyongpan T."/>
            <person name="Mondo S.J."/>
            <person name="Barry K."/>
            <person name="Sandor L."/>
            <person name="Lee J."/>
            <person name="Lipzen A."/>
            <person name="Pangilinan J."/>
            <person name="LaButti K."/>
            <person name="Hainaut M."/>
            <person name="Henrissat B."/>
            <person name="Grigoriev I.V."/>
            <person name="Spatafora J.W."/>
            <person name="Aime M.C."/>
        </authorList>
    </citation>
    <scope>NUCLEOTIDE SEQUENCE [LARGE SCALE GENOMIC DNA]</scope>
    <source>
        <strain evidence="8 9">MCA 4718</strain>
    </source>
</reference>
<dbReference type="GO" id="GO:0004022">
    <property type="term" value="F:alcohol dehydrogenase (NAD+) activity"/>
    <property type="evidence" value="ECO:0007669"/>
    <property type="project" value="TreeGrafter"/>
</dbReference>
<dbReference type="GO" id="GO:0005737">
    <property type="term" value="C:cytoplasm"/>
    <property type="evidence" value="ECO:0007669"/>
    <property type="project" value="TreeGrafter"/>
</dbReference>
<comment type="cofactor">
    <cofactor evidence="1">
        <name>Zn(2+)</name>
        <dbReference type="ChEBI" id="CHEBI:29105"/>
    </cofactor>
</comment>
<dbReference type="AlphaFoldDB" id="A0A316TW87"/>
<dbReference type="OrthoDB" id="1879366at2759"/>
<evidence type="ECO:0000256" key="2">
    <source>
        <dbReference type="ARBA" id="ARBA00008072"/>
    </source>
</evidence>
<dbReference type="InterPro" id="IPR036291">
    <property type="entry name" value="NAD(P)-bd_dom_sf"/>
</dbReference>
<evidence type="ECO:0000259" key="6">
    <source>
        <dbReference type="Pfam" id="PF00107"/>
    </source>
</evidence>
<dbReference type="SUPFAM" id="SSF50129">
    <property type="entry name" value="GroES-like"/>
    <property type="match status" value="1"/>
</dbReference>
<evidence type="ECO:0000256" key="1">
    <source>
        <dbReference type="ARBA" id="ARBA00001947"/>
    </source>
</evidence>
<evidence type="ECO:0000259" key="7">
    <source>
        <dbReference type="Pfam" id="PF08240"/>
    </source>
</evidence>
<dbReference type="Proteomes" id="UP000245942">
    <property type="component" value="Unassembled WGS sequence"/>
</dbReference>
<dbReference type="InterPro" id="IPR011032">
    <property type="entry name" value="GroES-like_sf"/>
</dbReference>
<dbReference type="GO" id="GO:0046872">
    <property type="term" value="F:metal ion binding"/>
    <property type="evidence" value="ECO:0007669"/>
    <property type="project" value="UniProtKB-KW"/>
</dbReference>
<feature type="non-terminal residue" evidence="8">
    <location>
        <position position="1"/>
    </location>
</feature>
<feature type="domain" description="Alcohol dehydrogenase-like C-terminal" evidence="6">
    <location>
        <begin position="177"/>
        <end position="312"/>
    </location>
</feature>
<keyword evidence="3" id="KW-0479">Metal-binding</keyword>
<dbReference type="Pfam" id="PF00107">
    <property type="entry name" value="ADH_zinc_N"/>
    <property type="match status" value="1"/>
</dbReference>
<keyword evidence="9" id="KW-1185">Reference proteome</keyword>
<proteinExistence type="inferred from homology"/>
<dbReference type="InterPro" id="IPR013154">
    <property type="entry name" value="ADH-like_N"/>
</dbReference>
<dbReference type="Gene3D" id="3.90.180.10">
    <property type="entry name" value="Medium-chain alcohol dehydrogenases, catalytic domain"/>
    <property type="match status" value="1"/>
</dbReference>
<keyword evidence="4" id="KW-0862">Zinc</keyword>